<keyword evidence="8" id="KW-1185">Reference proteome</keyword>
<dbReference type="PROSITE" id="PS50109">
    <property type="entry name" value="HIS_KIN"/>
    <property type="match status" value="1"/>
</dbReference>
<dbReference type="InterPro" id="IPR050351">
    <property type="entry name" value="BphY/WalK/GraS-like"/>
</dbReference>
<dbReference type="SMART" id="SM00387">
    <property type="entry name" value="HATPase_c"/>
    <property type="match status" value="1"/>
</dbReference>
<evidence type="ECO:0000256" key="2">
    <source>
        <dbReference type="ARBA" id="ARBA00012438"/>
    </source>
</evidence>
<dbReference type="GO" id="GO:0000156">
    <property type="term" value="F:phosphorelay response regulator activity"/>
    <property type="evidence" value="ECO:0007669"/>
    <property type="project" value="TreeGrafter"/>
</dbReference>
<dbReference type="PANTHER" id="PTHR42878">
    <property type="entry name" value="TWO-COMPONENT HISTIDINE KINASE"/>
    <property type="match status" value="1"/>
</dbReference>
<sequence>MSQPTSEEERIKRFLAIASHDLQSPLRHIAMYAEILLEDLESSIDADQVKSLRTILDKAQAAQKLTKTLMSFAAGAPQIAVSDVELDPLVAEIWQELEQPNATSEVALEVGSLPKIRTDRSILRLILKNVIANALTHHGDGPVQVRVDADVAGSQCAIHVSDNGPAIDPATRDKIFDAFWAAPTEGITPGLGLGLAVVRDLATALGGDVHLDHSGEPGNRFTITLPGAR</sequence>
<dbReference type="SUPFAM" id="SSF55874">
    <property type="entry name" value="ATPase domain of HSP90 chaperone/DNA topoisomerase II/histidine kinase"/>
    <property type="match status" value="1"/>
</dbReference>
<dbReference type="InterPro" id="IPR036890">
    <property type="entry name" value="HATPase_C_sf"/>
</dbReference>
<dbReference type="SUPFAM" id="SSF47384">
    <property type="entry name" value="Homodimeric domain of signal transducing histidine kinase"/>
    <property type="match status" value="1"/>
</dbReference>
<dbReference type="CDD" id="cd00082">
    <property type="entry name" value="HisKA"/>
    <property type="match status" value="1"/>
</dbReference>
<evidence type="ECO:0000313" key="7">
    <source>
        <dbReference type="EMBL" id="QFY59043.1"/>
    </source>
</evidence>
<dbReference type="AlphaFoldDB" id="A0A5Q0C0S1"/>
<dbReference type="Pfam" id="PF02518">
    <property type="entry name" value="HATPase_c"/>
    <property type="match status" value="1"/>
</dbReference>
<keyword evidence="3" id="KW-0597">Phosphoprotein</keyword>
<evidence type="ECO:0000256" key="3">
    <source>
        <dbReference type="ARBA" id="ARBA00022553"/>
    </source>
</evidence>
<evidence type="ECO:0000256" key="4">
    <source>
        <dbReference type="ARBA" id="ARBA00022679"/>
    </source>
</evidence>
<dbReference type="Gene3D" id="1.10.287.130">
    <property type="match status" value="1"/>
</dbReference>
<evidence type="ECO:0000259" key="6">
    <source>
        <dbReference type="PROSITE" id="PS50109"/>
    </source>
</evidence>
<organism evidence="7 8">
    <name type="scientific">Rhizobium grahamii</name>
    <dbReference type="NCBI Taxonomy" id="1120045"/>
    <lineage>
        <taxon>Bacteria</taxon>
        <taxon>Pseudomonadati</taxon>
        <taxon>Pseudomonadota</taxon>
        <taxon>Alphaproteobacteria</taxon>
        <taxon>Hyphomicrobiales</taxon>
        <taxon>Rhizobiaceae</taxon>
        <taxon>Rhizobium/Agrobacterium group</taxon>
        <taxon>Rhizobium</taxon>
    </lineage>
</organism>
<dbReference type="Proteomes" id="UP000326881">
    <property type="component" value="Chromosome"/>
</dbReference>
<dbReference type="CDD" id="cd00075">
    <property type="entry name" value="HATPase"/>
    <property type="match status" value="1"/>
</dbReference>
<gene>
    <name evidence="7" type="ORF">FZ934_00415</name>
</gene>
<reference evidence="7 8" key="1">
    <citation type="submission" date="2019-08" db="EMBL/GenBank/DDBJ databases">
        <title>Prosopis cineraria nodule microbiome.</title>
        <authorList>
            <person name="Ali R."/>
            <person name="Chaluvadi S.R."/>
            <person name="Wang X."/>
        </authorList>
    </citation>
    <scope>NUCLEOTIDE SEQUENCE [LARGE SCALE GENOMIC DNA]</scope>
    <source>
        <strain evidence="7 8">BG7</strain>
    </source>
</reference>
<dbReference type="Pfam" id="PF00512">
    <property type="entry name" value="HisKA"/>
    <property type="match status" value="1"/>
</dbReference>
<evidence type="ECO:0000256" key="1">
    <source>
        <dbReference type="ARBA" id="ARBA00000085"/>
    </source>
</evidence>
<protein>
    <recommendedName>
        <fullName evidence="2">histidine kinase</fullName>
        <ecNumber evidence="2">2.7.13.3</ecNumber>
    </recommendedName>
</protein>
<proteinExistence type="predicted"/>
<dbReference type="KEGG" id="rgr:FZ934_00415"/>
<dbReference type="GO" id="GO:0030295">
    <property type="term" value="F:protein kinase activator activity"/>
    <property type="evidence" value="ECO:0007669"/>
    <property type="project" value="TreeGrafter"/>
</dbReference>
<dbReference type="RefSeq" id="WP_153269443.1">
    <property type="nucleotide sequence ID" value="NZ_CP043498.1"/>
</dbReference>
<dbReference type="GO" id="GO:0000155">
    <property type="term" value="F:phosphorelay sensor kinase activity"/>
    <property type="evidence" value="ECO:0007669"/>
    <property type="project" value="InterPro"/>
</dbReference>
<dbReference type="InterPro" id="IPR003594">
    <property type="entry name" value="HATPase_dom"/>
</dbReference>
<dbReference type="InterPro" id="IPR003661">
    <property type="entry name" value="HisK_dim/P_dom"/>
</dbReference>
<dbReference type="GO" id="GO:0007234">
    <property type="term" value="P:osmosensory signaling via phosphorelay pathway"/>
    <property type="evidence" value="ECO:0007669"/>
    <property type="project" value="TreeGrafter"/>
</dbReference>
<evidence type="ECO:0000256" key="5">
    <source>
        <dbReference type="ARBA" id="ARBA00022777"/>
    </source>
</evidence>
<comment type="catalytic activity">
    <reaction evidence="1">
        <text>ATP + protein L-histidine = ADP + protein N-phospho-L-histidine.</text>
        <dbReference type="EC" id="2.7.13.3"/>
    </reaction>
</comment>
<dbReference type="EC" id="2.7.13.3" evidence="2"/>
<dbReference type="InterPro" id="IPR004358">
    <property type="entry name" value="Sig_transdc_His_kin-like_C"/>
</dbReference>
<keyword evidence="4" id="KW-0808">Transferase</keyword>
<feature type="domain" description="Histidine kinase" evidence="6">
    <location>
        <begin position="17"/>
        <end position="229"/>
    </location>
</feature>
<dbReference type="PANTHER" id="PTHR42878:SF15">
    <property type="entry name" value="BACTERIOPHYTOCHROME"/>
    <property type="match status" value="1"/>
</dbReference>
<evidence type="ECO:0000313" key="8">
    <source>
        <dbReference type="Proteomes" id="UP000326881"/>
    </source>
</evidence>
<dbReference type="Gene3D" id="3.30.565.10">
    <property type="entry name" value="Histidine kinase-like ATPase, C-terminal domain"/>
    <property type="match status" value="1"/>
</dbReference>
<dbReference type="EMBL" id="CP043498">
    <property type="protein sequence ID" value="QFY59043.1"/>
    <property type="molecule type" value="Genomic_DNA"/>
</dbReference>
<dbReference type="InterPro" id="IPR036097">
    <property type="entry name" value="HisK_dim/P_sf"/>
</dbReference>
<dbReference type="PRINTS" id="PR00344">
    <property type="entry name" value="BCTRLSENSOR"/>
</dbReference>
<dbReference type="OrthoDB" id="9760752at2"/>
<accession>A0A5Q0C0S1</accession>
<dbReference type="InterPro" id="IPR005467">
    <property type="entry name" value="His_kinase_dom"/>
</dbReference>
<keyword evidence="5 7" id="KW-0418">Kinase</keyword>
<name>A0A5Q0C0S1_9HYPH</name>
<dbReference type="SMART" id="SM00388">
    <property type="entry name" value="HisKA"/>
    <property type="match status" value="1"/>
</dbReference>